<accession>A0A6N0HUZ6</accession>
<dbReference type="Proteomes" id="UP000509658">
    <property type="component" value="Chromosome"/>
</dbReference>
<evidence type="ECO:0000313" key="2">
    <source>
        <dbReference type="Proteomes" id="UP000509658"/>
    </source>
</evidence>
<gene>
    <name evidence="1" type="ORF">HUE57_07645</name>
</gene>
<evidence type="ECO:0000313" key="1">
    <source>
        <dbReference type="EMBL" id="QKQ26173.1"/>
    </source>
</evidence>
<dbReference type="PROSITE" id="PS51257">
    <property type="entry name" value="PROKAR_LIPOPROTEIN"/>
    <property type="match status" value="1"/>
</dbReference>
<reference evidence="1 2" key="1">
    <citation type="submission" date="2020-05" db="EMBL/GenBank/DDBJ databases">
        <title>Horizontal transmission and recombination maintain forever young bacterial symbiont genomes.</title>
        <authorList>
            <person name="Russell S.L."/>
            <person name="Pepper-Tunick E."/>
            <person name="Svedberg J."/>
            <person name="Byrne A."/>
            <person name="Ruelas Castillo J."/>
            <person name="Vollmers C."/>
            <person name="Beinart R.A."/>
            <person name="Corbett-Detig R."/>
        </authorList>
    </citation>
    <scope>NUCLEOTIDE SEQUENCE [LARGE SCALE GENOMIC DNA]</scope>
    <source>
        <strain evidence="1">Santa_Monica_outfall</strain>
    </source>
</reference>
<dbReference type="EMBL" id="CP054491">
    <property type="protein sequence ID" value="QKQ26173.1"/>
    <property type="molecule type" value="Genomic_DNA"/>
</dbReference>
<protein>
    <submittedName>
        <fullName evidence="1">DUF3997 domain-containing protein</fullName>
    </submittedName>
</protein>
<name>A0A6N0HUZ6_9GAMM</name>
<organism evidence="1 2">
    <name type="scientific">Candidatus Reidiella endopervernicosa</name>
    <dbReference type="NCBI Taxonomy" id="2738883"/>
    <lineage>
        <taxon>Bacteria</taxon>
        <taxon>Pseudomonadati</taxon>
        <taxon>Pseudomonadota</taxon>
        <taxon>Gammaproteobacteria</taxon>
        <taxon>Candidatus Reidiella</taxon>
    </lineage>
</organism>
<dbReference type="KEGG" id="rev:HUE57_07645"/>
<dbReference type="AlphaFoldDB" id="A0A6N0HUZ6"/>
<proteinExistence type="predicted"/>
<keyword evidence="2" id="KW-1185">Reference proteome</keyword>
<dbReference type="RefSeq" id="WP_174672979.1">
    <property type="nucleotide sequence ID" value="NZ_CP054491.1"/>
</dbReference>
<sequence length="126" mass="14463">MRTPTATILLATSLLLGCAVDYEIELPGGYVLYSESRDNQVIASKSGTATSKYIPCNVEAYTHNNTHIVVRQRFSPSCFWKQKNRPTQEEGKTYYWIININNQTIQGPMSYEYFVKIKTNEHPHLE</sequence>